<dbReference type="FunFam" id="1.20.1250.20:FF:000134">
    <property type="entry name" value="MFS sugar transporter protein"/>
    <property type="match status" value="1"/>
</dbReference>
<dbReference type="Gene3D" id="1.20.1250.20">
    <property type="entry name" value="MFS general substrate transporter like domains"/>
    <property type="match status" value="1"/>
</dbReference>
<evidence type="ECO:0000259" key="8">
    <source>
        <dbReference type="PROSITE" id="PS50850"/>
    </source>
</evidence>
<feature type="transmembrane region" description="Helical" evidence="7">
    <location>
        <begin position="34"/>
        <end position="52"/>
    </location>
</feature>
<evidence type="ECO:0000256" key="3">
    <source>
        <dbReference type="ARBA" id="ARBA00022448"/>
    </source>
</evidence>
<feature type="transmembrane region" description="Helical" evidence="7">
    <location>
        <begin position="283"/>
        <end position="305"/>
    </location>
</feature>
<evidence type="ECO:0000256" key="1">
    <source>
        <dbReference type="ARBA" id="ARBA00004141"/>
    </source>
</evidence>
<accession>A0AAW0C2V5</accession>
<feature type="domain" description="Major facilitator superfamily (MFS) profile" evidence="8">
    <location>
        <begin position="36"/>
        <end position="471"/>
    </location>
</feature>
<evidence type="ECO:0000256" key="4">
    <source>
        <dbReference type="ARBA" id="ARBA00022692"/>
    </source>
</evidence>
<proteinExistence type="inferred from homology"/>
<evidence type="ECO:0000256" key="5">
    <source>
        <dbReference type="ARBA" id="ARBA00022989"/>
    </source>
</evidence>
<evidence type="ECO:0000313" key="9">
    <source>
        <dbReference type="EMBL" id="KAK7033540.1"/>
    </source>
</evidence>
<dbReference type="EMBL" id="JAYKXP010000061">
    <property type="protein sequence ID" value="KAK7033540.1"/>
    <property type="molecule type" value="Genomic_DNA"/>
</dbReference>
<dbReference type="InterPro" id="IPR050360">
    <property type="entry name" value="MFS_Sugar_Transporters"/>
</dbReference>
<dbReference type="PROSITE" id="PS00216">
    <property type="entry name" value="SUGAR_TRANSPORT_1"/>
    <property type="match status" value="1"/>
</dbReference>
<keyword evidence="6 7" id="KW-0472">Membrane</keyword>
<dbReference type="PANTHER" id="PTHR48022">
    <property type="entry name" value="PLASTIDIC GLUCOSE TRANSPORTER 4"/>
    <property type="match status" value="1"/>
</dbReference>
<reference evidence="9 10" key="1">
    <citation type="submission" date="2024-01" db="EMBL/GenBank/DDBJ databases">
        <title>A draft genome for a cacao thread blight-causing isolate of Paramarasmius palmivorus.</title>
        <authorList>
            <person name="Baruah I.K."/>
            <person name="Bukari Y."/>
            <person name="Amoako-Attah I."/>
            <person name="Meinhardt L.W."/>
            <person name="Bailey B.A."/>
            <person name="Cohen S.P."/>
        </authorList>
    </citation>
    <scope>NUCLEOTIDE SEQUENCE [LARGE SCALE GENOMIC DNA]</scope>
    <source>
        <strain evidence="9 10">GH-12</strain>
    </source>
</reference>
<keyword evidence="10" id="KW-1185">Reference proteome</keyword>
<comment type="caution">
    <text evidence="9">The sequence shown here is derived from an EMBL/GenBank/DDBJ whole genome shotgun (WGS) entry which is preliminary data.</text>
</comment>
<name>A0AAW0C2V5_9AGAR</name>
<keyword evidence="5 7" id="KW-1133">Transmembrane helix</keyword>
<comment type="subcellular location">
    <subcellularLocation>
        <location evidence="1">Membrane</location>
        <topology evidence="1">Multi-pass membrane protein</topology>
    </subcellularLocation>
</comment>
<dbReference type="PANTHER" id="PTHR48022:SF52">
    <property type="entry name" value="SUGAR TRANSPORTER, PUTATIVE-RELATED"/>
    <property type="match status" value="1"/>
</dbReference>
<protein>
    <recommendedName>
        <fullName evidence="8">Major facilitator superfamily (MFS) profile domain-containing protein</fullName>
    </recommendedName>
</protein>
<keyword evidence="3" id="KW-0813">Transport</keyword>
<feature type="transmembrane region" description="Helical" evidence="7">
    <location>
        <begin position="317"/>
        <end position="341"/>
    </location>
</feature>
<evidence type="ECO:0000256" key="2">
    <source>
        <dbReference type="ARBA" id="ARBA00010992"/>
    </source>
</evidence>
<feature type="transmembrane region" description="Helical" evidence="7">
    <location>
        <begin position="130"/>
        <end position="152"/>
    </location>
</feature>
<dbReference type="InterPro" id="IPR036259">
    <property type="entry name" value="MFS_trans_sf"/>
</dbReference>
<keyword evidence="4 7" id="KW-0812">Transmembrane</keyword>
<feature type="transmembrane region" description="Helical" evidence="7">
    <location>
        <begin position="105"/>
        <end position="124"/>
    </location>
</feature>
<dbReference type="Pfam" id="PF00083">
    <property type="entry name" value="Sugar_tr"/>
    <property type="match status" value="1"/>
</dbReference>
<dbReference type="Proteomes" id="UP001383192">
    <property type="component" value="Unassembled WGS sequence"/>
</dbReference>
<evidence type="ECO:0000256" key="7">
    <source>
        <dbReference type="SAM" id="Phobius"/>
    </source>
</evidence>
<dbReference type="PROSITE" id="PS50850">
    <property type="entry name" value="MFS"/>
    <property type="match status" value="1"/>
</dbReference>
<feature type="transmembrane region" description="Helical" evidence="7">
    <location>
        <begin position="164"/>
        <end position="188"/>
    </location>
</feature>
<feature type="transmembrane region" description="Helical" evidence="7">
    <location>
        <begin position="418"/>
        <end position="440"/>
    </location>
</feature>
<evidence type="ECO:0000313" key="10">
    <source>
        <dbReference type="Proteomes" id="UP001383192"/>
    </source>
</evidence>
<dbReference type="InterPro" id="IPR005828">
    <property type="entry name" value="MFS_sugar_transport-like"/>
</dbReference>
<organism evidence="9 10">
    <name type="scientific">Paramarasmius palmivorus</name>
    <dbReference type="NCBI Taxonomy" id="297713"/>
    <lineage>
        <taxon>Eukaryota</taxon>
        <taxon>Fungi</taxon>
        <taxon>Dikarya</taxon>
        <taxon>Basidiomycota</taxon>
        <taxon>Agaricomycotina</taxon>
        <taxon>Agaricomycetes</taxon>
        <taxon>Agaricomycetidae</taxon>
        <taxon>Agaricales</taxon>
        <taxon>Marasmiineae</taxon>
        <taxon>Marasmiaceae</taxon>
        <taxon>Paramarasmius</taxon>
    </lineage>
</organism>
<dbReference type="SUPFAM" id="SSF103473">
    <property type="entry name" value="MFS general substrate transporter"/>
    <property type="match status" value="1"/>
</dbReference>
<comment type="similarity">
    <text evidence="2">Belongs to the major facilitator superfamily. Sugar transporter (TC 2.A.1.1) family.</text>
</comment>
<dbReference type="GO" id="GO:0005351">
    <property type="term" value="F:carbohydrate:proton symporter activity"/>
    <property type="evidence" value="ECO:0007669"/>
    <property type="project" value="TreeGrafter"/>
</dbReference>
<evidence type="ECO:0000256" key="6">
    <source>
        <dbReference type="ARBA" id="ARBA00023136"/>
    </source>
</evidence>
<feature type="transmembrane region" description="Helical" evidence="7">
    <location>
        <begin position="194"/>
        <end position="215"/>
    </location>
</feature>
<gene>
    <name evidence="9" type="ORF">VNI00_012764</name>
</gene>
<dbReference type="InterPro" id="IPR020846">
    <property type="entry name" value="MFS_dom"/>
</dbReference>
<dbReference type="InterPro" id="IPR005829">
    <property type="entry name" value="Sugar_transporter_CS"/>
</dbReference>
<sequence length="502" mass="55049">MSDTAPVDCAPSYRRWRNNTHQNWWMDPGLRKNVGWVLLLYLGVFSSGYDGSLANGLQALSRWNEYFNHPSGARLGLIVASLYIPAVLVVPLIPSCLDTFGRKFTVSFGSFILIIGPLIASLAQNDAMLIAGRMLVGGSSFLTSVACICLINELLHPRIRGVCAALYTTSMQLGWIFGSWVIFGTLHWQSDWSWRLPLLLQAVGPGILFLISFFCPESPRWLVRSGKKDKAHEILAKYHANGDLTDELVESELLQIVVALDGKVEQSPWGALLSTPGNRRRTMLTFVLFTGPVFTGLGVVSAYLVPALRLVGIVNPATQVGIGGGFALVQALGCMVGGLLVDYFGRRPILLTSTSVMLVSFFIVTAIVATFSKSSSPSLGIAYVIFVYVFAFWANFGWISLSGLYVPEILPFSLRARGMALGAFIQALCASFSIFMIPIALDALAWKYYMIHIAVIGVYLVLVWRFVVETKGHTIEEIAELFDGVRLMRPSISGQEGAELKD</sequence>
<feature type="transmembrane region" description="Helical" evidence="7">
    <location>
        <begin position="72"/>
        <end position="93"/>
    </location>
</feature>
<dbReference type="AlphaFoldDB" id="A0AAW0C2V5"/>
<feature type="transmembrane region" description="Helical" evidence="7">
    <location>
        <begin position="381"/>
        <end position="406"/>
    </location>
</feature>
<feature type="transmembrane region" description="Helical" evidence="7">
    <location>
        <begin position="348"/>
        <end position="369"/>
    </location>
</feature>
<feature type="transmembrane region" description="Helical" evidence="7">
    <location>
        <begin position="446"/>
        <end position="467"/>
    </location>
</feature>
<dbReference type="GO" id="GO:0016020">
    <property type="term" value="C:membrane"/>
    <property type="evidence" value="ECO:0007669"/>
    <property type="project" value="UniProtKB-SubCell"/>
</dbReference>